<dbReference type="GO" id="GO:0004090">
    <property type="term" value="F:carbonyl reductase (NADPH) activity"/>
    <property type="evidence" value="ECO:0007669"/>
    <property type="project" value="TreeGrafter"/>
</dbReference>
<name>A0A8C5S186_LATLA</name>
<dbReference type="Proteomes" id="UP000694406">
    <property type="component" value="Unplaced"/>
</dbReference>
<accession>A0A8C5S186</accession>
<dbReference type="InterPro" id="IPR036291">
    <property type="entry name" value="NAD(P)-bd_dom_sf"/>
</dbReference>
<keyword evidence="3" id="KW-1185">Reference proteome</keyword>
<organism evidence="2 3">
    <name type="scientific">Laticauda laticaudata</name>
    <name type="common">Blue-ringed sea krait</name>
    <name type="synonym">Blue-lipped sea krait</name>
    <dbReference type="NCBI Taxonomy" id="8630"/>
    <lineage>
        <taxon>Eukaryota</taxon>
        <taxon>Metazoa</taxon>
        <taxon>Chordata</taxon>
        <taxon>Craniata</taxon>
        <taxon>Vertebrata</taxon>
        <taxon>Euteleostomi</taxon>
        <taxon>Lepidosauria</taxon>
        <taxon>Squamata</taxon>
        <taxon>Bifurcata</taxon>
        <taxon>Unidentata</taxon>
        <taxon>Episquamata</taxon>
        <taxon>Toxicofera</taxon>
        <taxon>Serpentes</taxon>
        <taxon>Colubroidea</taxon>
        <taxon>Elapidae</taxon>
        <taxon>Laticaudinae</taxon>
        <taxon>Laticauda</taxon>
    </lineage>
</organism>
<dbReference type="AlphaFoldDB" id="A0A8C5S186"/>
<dbReference type="Gene3D" id="3.40.50.720">
    <property type="entry name" value="NAD(P)-binding Rossmann-like Domain"/>
    <property type="match status" value="2"/>
</dbReference>
<dbReference type="SUPFAM" id="SSF51735">
    <property type="entry name" value="NAD(P)-binding Rossmann-fold domains"/>
    <property type="match status" value="1"/>
</dbReference>
<comment type="similarity">
    <text evidence="1">Belongs to the short-chain dehydrogenases/reductases (SDR) family.</text>
</comment>
<evidence type="ECO:0000313" key="3">
    <source>
        <dbReference type="Proteomes" id="UP000694406"/>
    </source>
</evidence>
<reference evidence="2" key="2">
    <citation type="submission" date="2025-09" db="UniProtKB">
        <authorList>
            <consortium name="Ensembl"/>
        </authorList>
    </citation>
    <scope>IDENTIFICATION</scope>
</reference>
<dbReference type="PANTHER" id="PTHR43943">
    <property type="entry name" value="DEHYDROGENASE/REDUCTASE (SDR FAMILY) MEMBER 4"/>
    <property type="match status" value="1"/>
</dbReference>
<evidence type="ECO:0000256" key="1">
    <source>
        <dbReference type="ARBA" id="ARBA00006484"/>
    </source>
</evidence>
<dbReference type="Ensembl" id="ENSLLTT00000011715.1">
    <property type="protein sequence ID" value="ENSLLTP00000011268.1"/>
    <property type="gene ID" value="ENSLLTG00000008638.1"/>
</dbReference>
<protein>
    <submittedName>
        <fullName evidence="2">Uncharacterized protein</fullName>
    </submittedName>
</protein>
<reference evidence="2" key="1">
    <citation type="submission" date="2025-08" db="UniProtKB">
        <authorList>
            <consortium name="Ensembl"/>
        </authorList>
    </citation>
    <scope>IDENTIFICATION</scope>
</reference>
<proteinExistence type="inferred from homology"/>
<sequence>RLAQDGAHVLVSSRKQAKVDQTVSELQAESLSVSGLVCHVGKSEDRQHLVDVILDINVKATALLINLVAPHMQKRGFLRTSDLTTQQTALLGLTRNLPSKLAPHIRVNCARWLKALRWVCVKPGYNCPRVKK</sequence>
<dbReference type="PANTHER" id="PTHR43943:SF2">
    <property type="entry name" value="DEHYDROGENASE_REDUCTASE 4"/>
    <property type="match status" value="1"/>
</dbReference>
<dbReference type="GeneTree" id="ENSGT00940000158919"/>
<evidence type="ECO:0000313" key="2">
    <source>
        <dbReference type="Ensembl" id="ENSLLTP00000011268.1"/>
    </source>
</evidence>